<organism evidence="3 4">
    <name type="scientific">Anoxybacillus flavithermus (strain DSM 21510 / WK1)</name>
    <dbReference type="NCBI Taxonomy" id="491915"/>
    <lineage>
        <taxon>Bacteria</taxon>
        <taxon>Bacillati</taxon>
        <taxon>Bacillota</taxon>
        <taxon>Bacilli</taxon>
        <taxon>Bacillales</taxon>
        <taxon>Anoxybacillaceae</taxon>
        <taxon>Anoxybacillus</taxon>
    </lineage>
</organism>
<evidence type="ECO:0000313" key="3">
    <source>
        <dbReference type="EMBL" id="ACJ33653.1"/>
    </source>
</evidence>
<feature type="transmembrane region" description="Helical" evidence="1">
    <location>
        <begin position="6"/>
        <end position="25"/>
    </location>
</feature>
<proteinExistence type="predicted"/>
<dbReference type="EMBL" id="CP000922">
    <property type="protein sequence ID" value="ACJ33653.1"/>
    <property type="molecule type" value="Genomic_DNA"/>
</dbReference>
<dbReference type="AlphaFoldDB" id="B7GJI3"/>
<keyword evidence="1" id="KW-1133">Transmembrane helix</keyword>
<dbReference type="Proteomes" id="UP000000742">
    <property type="component" value="Chromosome"/>
</dbReference>
<dbReference type="InterPro" id="IPR029058">
    <property type="entry name" value="AB_hydrolase_fold"/>
</dbReference>
<dbReference type="SUPFAM" id="SSF53474">
    <property type="entry name" value="alpha/beta-Hydrolases"/>
    <property type="match status" value="1"/>
</dbReference>
<dbReference type="Pfam" id="PF00561">
    <property type="entry name" value="Abhydrolase_1"/>
    <property type="match status" value="1"/>
</dbReference>
<dbReference type="PANTHER" id="PTHR43358">
    <property type="entry name" value="ALPHA/BETA-HYDROLASE"/>
    <property type="match status" value="1"/>
</dbReference>
<evidence type="ECO:0000259" key="2">
    <source>
        <dbReference type="Pfam" id="PF00561"/>
    </source>
</evidence>
<reference evidence="3 4" key="1">
    <citation type="journal article" date="2008" name="Genome Biol.">
        <title>Encapsulated in silica: genome, proteome and physiology of the thermophilic bacterium Anoxybacillus flavithermus WK1.</title>
        <authorList>
            <person name="Saw J.H."/>
            <person name="Mountain B.W."/>
            <person name="Feng L."/>
            <person name="Omelchenko M.V."/>
            <person name="Hou S."/>
            <person name="Saito J.A."/>
            <person name="Stott M.B."/>
            <person name="Li D."/>
            <person name="Zhao G."/>
            <person name="Wu J."/>
            <person name="Galperin M.Y."/>
            <person name="Koonin E.V."/>
            <person name="Makarova K.S."/>
            <person name="Wolf Y.I."/>
            <person name="Rigden D.J."/>
            <person name="Dunfield P.F."/>
            <person name="Wang L."/>
            <person name="Alam M."/>
        </authorList>
    </citation>
    <scope>NUCLEOTIDE SEQUENCE [LARGE SCALE GENOMIC DNA]</scope>
    <source>
        <strain evidence="4">DSM 21510 / WK1</strain>
    </source>
</reference>
<dbReference type="eggNOG" id="COG1073">
    <property type="taxonomic scope" value="Bacteria"/>
</dbReference>
<dbReference type="InterPro" id="IPR000073">
    <property type="entry name" value="AB_hydrolase_1"/>
</dbReference>
<name>B7GJI3_ANOFW</name>
<gene>
    <name evidence="3" type="ordered locus">Aflv_1283</name>
</gene>
<dbReference type="KEGG" id="afl:Aflv_1283"/>
<dbReference type="PANTHER" id="PTHR43358:SF4">
    <property type="entry name" value="ALPHA_BETA HYDROLASE FOLD-1 DOMAIN-CONTAINING PROTEIN"/>
    <property type="match status" value="1"/>
</dbReference>
<keyword evidence="3" id="KW-0378">Hydrolase</keyword>
<accession>B7GJI3</accession>
<dbReference type="InterPro" id="IPR052920">
    <property type="entry name" value="DNA-binding_regulatory"/>
</dbReference>
<dbReference type="HOGENOM" id="CLU_029375_6_2_9"/>
<dbReference type="STRING" id="491915.Aflv_1283"/>
<keyword evidence="1" id="KW-0472">Membrane</keyword>
<feature type="transmembrane region" description="Helical" evidence="1">
    <location>
        <begin position="46"/>
        <end position="71"/>
    </location>
</feature>
<evidence type="ECO:0000256" key="1">
    <source>
        <dbReference type="SAM" id="Phobius"/>
    </source>
</evidence>
<protein>
    <submittedName>
        <fullName evidence="3">Hydrolase of the alpha/beta superfamily</fullName>
    </submittedName>
</protein>
<keyword evidence="1" id="KW-0812">Transmembrane</keyword>
<dbReference type="Gene3D" id="3.40.50.1820">
    <property type="entry name" value="alpha/beta hydrolase"/>
    <property type="match status" value="1"/>
</dbReference>
<evidence type="ECO:0000313" key="4">
    <source>
        <dbReference type="Proteomes" id="UP000000742"/>
    </source>
</evidence>
<dbReference type="GO" id="GO:0016787">
    <property type="term" value="F:hydrolase activity"/>
    <property type="evidence" value="ECO:0007669"/>
    <property type="project" value="UniProtKB-KW"/>
</dbReference>
<feature type="domain" description="AB hydrolase-1" evidence="2">
    <location>
        <begin position="120"/>
        <end position="236"/>
    </location>
</feature>
<sequence>MKDILFIVPHRYTFLCIVVFVRDIMEKREVRTMQIQVERQRKTKKWLVPSFIGVLLFAAIACVAISIYVGWNLTHKERKAVVETPKAYGMAYQDVTFTSKDGGLKLKGWVIEPTKQAKMTVIFSHGYGGNRYEPNVPFLPMAKKLTDEGYRVIMFDFRASGESEGEMTTIGAKEKYDLLGVIDYAKQHYTEPIVLYGVSMGAATSILAAGMDKDVKAVIADSPFSDLEGYLRTYMPVWTHLPNVPFTYLIITLIPMITDLDPAESVPIKAVDAIAPRPILFIHSKADPSIPYEESVAMYNKHPDVFELWLTDKAKHVKSFAMYKEEYIKHMLAFLEKVQK</sequence>